<evidence type="ECO:0000313" key="2">
    <source>
        <dbReference type="Proteomes" id="UP000325315"/>
    </source>
</evidence>
<dbReference type="PANTHER" id="PTHR33320:SF32">
    <property type="entry name" value="METHIONYL-TRNA SYNTHETASE"/>
    <property type="match status" value="1"/>
</dbReference>
<keyword evidence="1" id="KW-0030">Aminoacyl-tRNA synthetase</keyword>
<organism evidence="1 2">
    <name type="scientific">Gossypium australe</name>
    <dbReference type="NCBI Taxonomy" id="47621"/>
    <lineage>
        <taxon>Eukaryota</taxon>
        <taxon>Viridiplantae</taxon>
        <taxon>Streptophyta</taxon>
        <taxon>Embryophyta</taxon>
        <taxon>Tracheophyta</taxon>
        <taxon>Spermatophyta</taxon>
        <taxon>Magnoliopsida</taxon>
        <taxon>eudicotyledons</taxon>
        <taxon>Gunneridae</taxon>
        <taxon>Pentapetalae</taxon>
        <taxon>rosids</taxon>
        <taxon>malvids</taxon>
        <taxon>Malvales</taxon>
        <taxon>Malvaceae</taxon>
        <taxon>Malvoideae</taxon>
        <taxon>Gossypium</taxon>
    </lineage>
</organism>
<proteinExistence type="predicted"/>
<dbReference type="Proteomes" id="UP000325315">
    <property type="component" value="Unassembled WGS sequence"/>
</dbReference>
<dbReference type="OrthoDB" id="610577at2759"/>
<keyword evidence="2" id="KW-1185">Reference proteome</keyword>
<accession>A0A5B6X995</accession>
<dbReference type="AlphaFoldDB" id="A0A5B6X995"/>
<dbReference type="PANTHER" id="PTHR33320">
    <property type="entry name" value="METHIONYL-TRNA SYNTHETASE"/>
    <property type="match status" value="1"/>
</dbReference>
<comment type="caution">
    <text evidence="1">The sequence shown here is derived from an EMBL/GenBank/DDBJ whole genome shotgun (WGS) entry which is preliminary data.</text>
</comment>
<dbReference type="EMBL" id="SMMG02000001">
    <property type="protein sequence ID" value="KAA3489832.1"/>
    <property type="molecule type" value="Genomic_DNA"/>
</dbReference>
<keyword evidence="1" id="KW-0436">Ligase</keyword>
<sequence>MCLVFVCDEDERVISRQPAPGACPYCGGMVQAMDVESQWRFCFLPLYFKTKRRYYCSFCARRLWKMERCSLIELQWVGDLVLAFWHFAHSKHRKH</sequence>
<dbReference type="GO" id="GO:0004812">
    <property type="term" value="F:aminoacyl-tRNA ligase activity"/>
    <property type="evidence" value="ECO:0007669"/>
    <property type="project" value="UniProtKB-KW"/>
</dbReference>
<name>A0A5B6X995_9ROSI</name>
<reference evidence="2" key="1">
    <citation type="journal article" date="2019" name="Plant Biotechnol. J.">
        <title>Genome sequencing of the Australian wild diploid species Gossypium australe highlights disease resistance and delayed gland morphogenesis.</title>
        <authorList>
            <person name="Cai Y."/>
            <person name="Cai X."/>
            <person name="Wang Q."/>
            <person name="Wang P."/>
            <person name="Zhang Y."/>
            <person name="Cai C."/>
            <person name="Xu Y."/>
            <person name="Wang K."/>
            <person name="Zhou Z."/>
            <person name="Wang C."/>
            <person name="Geng S."/>
            <person name="Li B."/>
            <person name="Dong Q."/>
            <person name="Hou Y."/>
            <person name="Wang H."/>
            <person name="Ai P."/>
            <person name="Liu Z."/>
            <person name="Yi F."/>
            <person name="Sun M."/>
            <person name="An G."/>
            <person name="Cheng J."/>
            <person name="Zhang Y."/>
            <person name="Shi Q."/>
            <person name="Xie Y."/>
            <person name="Shi X."/>
            <person name="Chang Y."/>
            <person name="Huang F."/>
            <person name="Chen Y."/>
            <person name="Hong S."/>
            <person name="Mi L."/>
            <person name="Sun Q."/>
            <person name="Zhang L."/>
            <person name="Zhou B."/>
            <person name="Peng R."/>
            <person name="Zhang X."/>
            <person name="Liu F."/>
        </authorList>
    </citation>
    <scope>NUCLEOTIDE SEQUENCE [LARGE SCALE GENOMIC DNA]</scope>
    <source>
        <strain evidence="2">cv. PA1801</strain>
    </source>
</reference>
<protein>
    <submittedName>
        <fullName evidence="1">Methionyl-tRNA synthetase</fullName>
    </submittedName>
</protein>
<gene>
    <name evidence="1" type="ORF">EPI10_033394</name>
</gene>
<evidence type="ECO:0000313" key="1">
    <source>
        <dbReference type="EMBL" id="KAA3489832.1"/>
    </source>
</evidence>